<comment type="subcellular location">
    <subcellularLocation>
        <location evidence="1">Membrane</location>
        <topology evidence="1">Single-pass type II membrane protein</topology>
    </subcellularLocation>
</comment>
<evidence type="ECO:0000256" key="1">
    <source>
        <dbReference type="ARBA" id="ARBA00004606"/>
    </source>
</evidence>
<dbReference type="AlphaFoldDB" id="A0A1I8AG73"/>
<evidence type="ECO:0000256" key="2">
    <source>
        <dbReference type="ARBA" id="ARBA00004922"/>
    </source>
</evidence>
<evidence type="ECO:0000256" key="8">
    <source>
        <dbReference type="ARBA" id="ARBA00023136"/>
    </source>
</evidence>
<name>A0A1I8AG73_9BILA</name>
<comment type="pathway">
    <text evidence="2">Protein modification; protein glycosylation.</text>
</comment>
<dbReference type="Pfam" id="PF02485">
    <property type="entry name" value="Branch"/>
    <property type="match status" value="1"/>
</dbReference>
<dbReference type="WBParaSite" id="L893_g541.t1">
    <property type="protein sequence ID" value="L893_g541.t1"/>
    <property type="gene ID" value="L893_g541"/>
</dbReference>
<evidence type="ECO:0000256" key="9">
    <source>
        <dbReference type="ARBA" id="ARBA00023180"/>
    </source>
</evidence>
<dbReference type="GO" id="GO:0016020">
    <property type="term" value="C:membrane"/>
    <property type="evidence" value="ECO:0007669"/>
    <property type="project" value="UniProtKB-SubCell"/>
</dbReference>
<feature type="transmembrane region" description="Helical" evidence="11">
    <location>
        <begin position="6"/>
        <end position="27"/>
    </location>
</feature>
<organism evidence="12 13">
    <name type="scientific">Steinernema glaseri</name>
    <dbReference type="NCBI Taxonomy" id="37863"/>
    <lineage>
        <taxon>Eukaryota</taxon>
        <taxon>Metazoa</taxon>
        <taxon>Ecdysozoa</taxon>
        <taxon>Nematoda</taxon>
        <taxon>Chromadorea</taxon>
        <taxon>Rhabditida</taxon>
        <taxon>Tylenchina</taxon>
        <taxon>Panagrolaimomorpha</taxon>
        <taxon>Strongyloidoidea</taxon>
        <taxon>Steinernematidae</taxon>
        <taxon>Steinernema</taxon>
    </lineage>
</organism>
<dbReference type="PANTHER" id="PTHR19297:SF185">
    <property type="entry name" value="BETA-1,3-GALACTOSYL-O-GLYCOSYL-GLYCOPROTEIN BETA-1,6-N-ACETYLGLUCOSAMINYLTRANSFERASE 3"/>
    <property type="match status" value="1"/>
</dbReference>
<keyword evidence="12" id="KW-1185">Reference proteome</keyword>
<proteinExistence type="inferred from homology"/>
<protein>
    <submittedName>
        <fullName evidence="13">Glycosyltransferase</fullName>
    </submittedName>
</protein>
<evidence type="ECO:0000256" key="10">
    <source>
        <dbReference type="ARBA" id="ARBA00038150"/>
    </source>
</evidence>
<dbReference type="InterPro" id="IPR003406">
    <property type="entry name" value="Glyco_trans_14"/>
</dbReference>
<keyword evidence="6" id="KW-0735">Signal-anchor</keyword>
<accession>A0A1I8AG73</accession>
<dbReference type="PANTHER" id="PTHR19297">
    <property type="entry name" value="GLYCOSYLTRANSFERASE 14 FAMILY MEMBER"/>
    <property type="match status" value="1"/>
</dbReference>
<keyword evidence="5 11" id="KW-0812">Transmembrane</keyword>
<keyword evidence="8 11" id="KW-0472">Membrane</keyword>
<evidence type="ECO:0000256" key="6">
    <source>
        <dbReference type="ARBA" id="ARBA00022968"/>
    </source>
</evidence>
<dbReference type="GO" id="GO:0008375">
    <property type="term" value="F:acetylglucosaminyltransferase activity"/>
    <property type="evidence" value="ECO:0007669"/>
    <property type="project" value="TreeGrafter"/>
</dbReference>
<dbReference type="Proteomes" id="UP000095287">
    <property type="component" value="Unplaced"/>
</dbReference>
<sequence>MSFVFHLKNGMLLLFLGVSGFIVLSLYKGSHKRVNPPPLTEALMAPTVTLETTNYDILRKRLDMTINSIPGYREHVQCDELASPSQGFGAKLRKAQKWVFDDIQYWNIFGANPAICHAIKETFAFVTEPMSQEEFEYPLAYSLLVHSNAVQVLFLLSSIYQPQNQFCVAVDEGADDEFKRQMFLLGECFPNIFVMIMPKVHWCGFSVLQGVYACVEYLVRLRDDWKYYQYLSGVDLPLKTNLEMVRIFKKLNGSFNAGIHDLPNSRYGHGSPPLPLWKSSLSATFSRESANFMVHNPKVQELYEYLKQALCPDETFWTTIAGNPGMIEMPGGFNAQLWKDKLTGEWDKEHGTNESKPLVKEQRYSLFVPEKYYISRYQVWHTRNYRKLGYKCFGRFAAESCVFGAGDVAELVKRPELVAHKFYLSTQPAGYFCMYEIVRRRALKANEVIDVDAYGELPGPKLLAGTPFDQVEFKAPGGYDFY</sequence>
<keyword evidence="4" id="KW-0808">Transferase</keyword>
<keyword evidence="9" id="KW-0325">Glycoprotein</keyword>
<evidence type="ECO:0000256" key="7">
    <source>
        <dbReference type="ARBA" id="ARBA00022989"/>
    </source>
</evidence>
<evidence type="ECO:0000313" key="13">
    <source>
        <dbReference type="WBParaSite" id="L893_g541.t1"/>
    </source>
</evidence>
<keyword evidence="7 11" id="KW-1133">Transmembrane helix</keyword>
<comment type="similarity">
    <text evidence="10">Belongs to the glycosyltransferase 14 family.</text>
</comment>
<evidence type="ECO:0000256" key="5">
    <source>
        <dbReference type="ARBA" id="ARBA00022692"/>
    </source>
</evidence>
<keyword evidence="3" id="KW-0328">Glycosyltransferase</keyword>
<evidence type="ECO:0000313" key="12">
    <source>
        <dbReference type="Proteomes" id="UP000095287"/>
    </source>
</evidence>
<evidence type="ECO:0000256" key="11">
    <source>
        <dbReference type="SAM" id="Phobius"/>
    </source>
</evidence>
<reference evidence="13" key="1">
    <citation type="submission" date="2016-11" db="UniProtKB">
        <authorList>
            <consortium name="WormBaseParasite"/>
        </authorList>
    </citation>
    <scope>IDENTIFICATION</scope>
</reference>
<evidence type="ECO:0000256" key="4">
    <source>
        <dbReference type="ARBA" id="ARBA00022679"/>
    </source>
</evidence>
<evidence type="ECO:0000256" key="3">
    <source>
        <dbReference type="ARBA" id="ARBA00022676"/>
    </source>
</evidence>